<accession>A0ABR3I9G8</accession>
<evidence type="ECO:0000256" key="1">
    <source>
        <dbReference type="SAM" id="Phobius"/>
    </source>
</evidence>
<reference evidence="2 3" key="1">
    <citation type="submission" date="2024-06" db="EMBL/GenBank/DDBJ databases">
        <title>A chromosome-level genome assembly of beet webworm, Loxostege sticticalis.</title>
        <authorList>
            <person name="Zhang Y."/>
        </authorList>
    </citation>
    <scope>NUCLEOTIDE SEQUENCE [LARGE SCALE GENOMIC DNA]</scope>
    <source>
        <strain evidence="2">AQ026</strain>
        <tissue evidence="2">Whole body</tissue>
    </source>
</reference>
<evidence type="ECO:0000313" key="3">
    <source>
        <dbReference type="Proteomes" id="UP001549920"/>
    </source>
</evidence>
<evidence type="ECO:0008006" key="4">
    <source>
        <dbReference type="Google" id="ProtNLM"/>
    </source>
</evidence>
<proteinExistence type="predicted"/>
<feature type="transmembrane region" description="Helical" evidence="1">
    <location>
        <begin position="83"/>
        <end position="107"/>
    </location>
</feature>
<sequence length="115" mass="13081">MASKSVTGRFTLKEKSAYVITLALMLSILYLVSRAAQRMENSANFLRRRLCRLLILSLKNDECYKATKDLLRMMSTRPIRARAFGSISVDMTLLPTCVSFFTSYTVIALQFNNVL</sequence>
<keyword evidence="3" id="KW-1185">Reference proteome</keyword>
<name>A0ABR3I9G8_LOXSC</name>
<dbReference type="EMBL" id="JBEUOH010000006">
    <property type="protein sequence ID" value="KAL0892916.1"/>
    <property type="molecule type" value="Genomic_DNA"/>
</dbReference>
<feature type="transmembrane region" description="Helical" evidence="1">
    <location>
        <begin position="16"/>
        <end position="32"/>
    </location>
</feature>
<gene>
    <name evidence="2" type="ORF">ABMA27_014594</name>
</gene>
<comment type="caution">
    <text evidence="2">The sequence shown here is derived from an EMBL/GenBank/DDBJ whole genome shotgun (WGS) entry which is preliminary data.</text>
</comment>
<organism evidence="2 3">
    <name type="scientific">Loxostege sticticalis</name>
    <name type="common">Beet webworm moth</name>
    <dbReference type="NCBI Taxonomy" id="481309"/>
    <lineage>
        <taxon>Eukaryota</taxon>
        <taxon>Metazoa</taxon>
        <taxon>Ecdysozoa</taxon>
        <taxon>Arthropoda</taxon>
        <taxon>Hexapoda</taxon>
        <taxon>Insecta</taxon>
        <taxon>Pterygota</taxon>
        <taxon>Neoptera</taxon>
        <taxon>Endopterygota</taxon>
        <taxon>Lepidoptera</taxon>
        <taxon>Glossata</taxon>
        <taxon>Ditrysia</taxon>
        <taxon>Pyraloidea</taxon>
        <taxon>Crambidae</taxon>
        <taxon>Pyraustinae</taxon>
        <taxon>Loxostege</taxon>
    </lineage>
</organism>
<keyword evidence="1" id="KW-0812">Transmembrane</keyword>
<protein>
    <recommendedName>
        <fullName evidence="4">Gustatory receptor</fullName>
    </recommendedName>
</protein>
<dbReference type="Proteomes" id="UP001549920">
    <property type="component" value="Unassembled WGS sequence"/>
</dbReference>
<keyword evidence="1" id="KW-0472">Membrane</keyword>
<evidence type="ECO:0000313" key="2">
    <source>
        <dbReference type="EMBL" id="KAL0892916.1"/>
    </source>
</evidence>
<keyword evidence="1" id="KW-1133">Transmembrane helix</keyword>